<dbReference type="PANTHER" id="PTHR44942">
    <property type="entry name" value="METHYLTRANSF_11 DOMAIN-CONTAINING PROTEIN"/>
    <property type="match status" value="1"/>
</dbReference>
<evidence type="ECO:0000313" key="3">
    <source>
        <dbReference type="Proteomes" id="UP001501920"/>
    </source>
</evidence>
<dbReference type="Gene3D" id="3.40.50.150">
    <property type="entry name" value="Vaccinia Virus protein VP39"/>
    <property type="match status" value="1"/>
</dbReference>
<dbReference type="GO" id="GO:0008757">
    <property type="term" value="F:S-adenosylmethionine-dependent methyltransferase activity"/>
    <property type="evidence" value="ECO:0007669"/>
    <property type="project" value="InterPro"/>
</dbReference>
<dbReference type="Proteomes" id="UP001501920">
    <property type="component" value="Chromosome 6"/>
</dbReference>
<dbReference type="InterPro" id="IPR013216">
    <property type="entry name" value="Methyltransf_11"/>
</dbReference>
<reference evidence="2" key="3">
    <citation type="submission" date="2025-09" db="UniProtKB">
        <authorList>
            <consortium name="Ensembl"/>
        </authorList>
    </citation>
    <scope>IDENTIFICATION</scope>
</reference>
<feature type="domain" description="Methyltransferase type 11" evidence="1">
    <location>
        <begin position="28"/>
        <end position="109"/>
    </location>
</feature>
<protein>
    <submittedName>
        <fullName evidence="2">Zgc:162780</fullName>
    </submittedName>
</protein>
<sequence length="291" mass="32878">MAVRLFEGKEHASSYLKYRNGSLCELGTALLAPHFTQVVGTDISPAQLEQAVKHNSAPNISYRECPAEELPFKDGSVDLVTVFSAFHWFDQPRFLQEADRILKPRACLAFLNYSMDIELSYGDCSKELNHICQEVRRFRVTFSKYISSPSTNAKGHPYDIYGVWPTLLSRATCSLIVLHRKARVVLGVLPRDSYWYNVGSLPRWGIEPQSTSWKAEVLPTTLTNQCMTEILLVWSIILSADMVELYEVKIYAVVSELCTSRWTNKLGVSNKAASKYIISKNPDTLPCLIQS</sequence>
<name>A0AAR2IVJ2_PYGNA</name>
<organism evidence="2 3">
    <name type="scientific">Pygocentrus nattereri</name>
    <name type="common">Red-bellied piranha</name>
    <dbReference type="NCBI Taxonomy" id="42514"/>
    <lineage>
        <taxon>Eukaryota</taxon>
        <taxon>Metazoa</taxon>
        <taxon>Chordata</taxon>
        <taxon>Craniata</taxon>
        <taxon>Vertebrata</taxon>
        <taxon>Euteleostomi</taxon>
        <taxon>Actinopterygii</taxon>
        <taxon>Neopterygii</taxon>
        <taxon>Teleostei</taxon>
        <taxon>Ostariophysi</taxon>
        <taxon>Characiformes</taxon>
        <taxon>Characoidei</taxon>
        <taxon>Pygocentrus</taxon>
    </lineage>
</organism>
<dbReference type="AlphaFoldDB" id="A0AAR2IVJ2"/>
<dbReference type="InterPro" id="IPR029063">
    <property type="entry name" value="SAM-dependent_MTases_sf"/>
</dbReference>
<dbReference type="PANTHER" id="PTHR44942:SF9">
    <property type="entry name" value="NOVEL PROTEIN-RELATED"/>
    <property type="match status" value="1"/>
</dbReference>
<dbReference type="Ensembl" id="ENSPNAT00000065903.1">
    <property type="protein sequence ID" value="ENSPNAP00000041621.1"/>
    <property type="gene ID" value="ENSPNAG00000026108.2"/>
</dbReference>
<proteinExistence type="predicted"/>
<keyword evidence="3" id="KW-1185">Reference proteome</keyword>
<evidence type="ECO:0000313" key="2">
    <source>
        <dbReference type="Ensembl" id="ENSPNAP00000041621.1"/>
    </source>
</evidence>
<dbReference type="Pfam" id="PF08241">
    <property type="entry name" value="Methyltransf_11"/>
    <property type="match status" value="1"/>
</dbReference>
<accession>A0AAR2IVJ2</accession>
<dbReference type="CDD" id="cd02440">
    <property type="entry name" value="AdoMet_MTases"/>
    <property type="match status" value="1"/>
</dbReference>
<evidence type="ECO:0000259" key="1">
    <source>
        <dbReference type="Pfam" id="PF08241"/>
    </source>
</evidence>
<dbReference type="InterPro" id="IPR051052">
    <property type="entry name" value="Diverse_substrate_MTase"/>
</dbReference>
<reference evidence="2 3" key="1">
    <citation type="submission" date="2020-10" db="EMBL/GenBank/DDBJ databases">
        <title>Pygocentrus nattereri (red-bellied piranha) genome, fPygNat1, primary haplotype.</title>
        <authorList>
            <person name="Myers G."/>
            <person name="Meyer A."/>
            <person name="Karagic N."/>
            <person name="Pippel M."/>
            <person name="Winkler S."/>
            <person name="Tracey A."/>
            <person name="Wood J."/>
            <person name="Formenti G."/>
            <person name="Howe K."/>
            <person name="Fedrigo O."/>
            <person name="Jarvis E.D."/>
        </authorList>
    </citation>
    <scope>NUCLEOTIDE SEQUENCE [LARGE SCALE GENOMIC DNA]</scope>
</reference>
<dbReference type="GeneTree" id="ENSGT00940000165586"/>
<dbReference type="SUPFAM" id="SSF53335">
    <property type="entry name" value="S-adenosyl-L-methionine-dependent methyltransferases"/>
    <property type="match status" value="1"/>
</dbReference>
<reference evidence="2" key="2">
    <citation type="submission" date="2025-08" db="UniProtKB">
        <authorList>
            <consortium name="Ensembl"/>
        </authorList>
    </citation>
    <scope>IDENTIFICATION</scope>
</reference>